<name>A0ABW6J421_STRWE</name>
<evidence type="ECO:0000256" key="2">
    <source>
        <dbReference type="SAM" id="Phobius"/>
    </source>
</evidence>
<evidence type="ECO:0000313" key="3">
    <source>
        <dbReference type="EMBL" id="MFE5984686.1"/>
    </source>
</evidence>
<keyword evidence="2" id="KW-1133">Transmembrane helix</keyword>
<keyword evidence="2" id="KW-0812">Transmembrane</keyword>
<dbReference type="InterPro" id="IPR009339">
    <property type="entry name" value="DUF998"/>
</dbReference>
<proteinExistence type="predicted"/>
<dbReference type="Proteomes" id="UP001600424">
    <property type="component" value="Unassembled WGS sequence"/>
</dbReference>
<accession>A0ABW6J421</accession>
<dbReference type="Pfam" id="PF06197">
    <property type="entry name" value="DUF998"/>
    <property type="match status" value="1"/>
</dbReference>
<gene>
    <name evidence="3" type="ORF">ACFQ63_33965</name>
</gene>
<evidence type="ECO:0000256" key="1">
    <source>
        <dbReference type="SAM" id="MobiDB-lite"/>
    </source>
</evidence>
<feature type="transmembrane region" description="Helical" evidence="2">
    <location>
        <begin position="128"/>
        <end position="146"/>
    </location>
</feature>
<organism evidence="3 4">
    <name type="scientific">Streptomyces wedmorensis</name>
    <dbReference type="NCBI Taxonomy" id="43759"/>
    <lineage>
        <taxon>Bacteria</taxon>
        <taxon>Bacillati</taxon>
        <taxon>Actinomycetota</taxon>
        <taxon>Actinomycetes</taxon>
        <taxon>Kitasatosporales</taxon>
        <taxon>Streptomycetaceae</taxon>
        <taxon>Streptomyces</taxon>
    </lineage>
</organism>
<feature type="transmembrane region" description="Helical" evidence="2">
    <location>
        <begin position="199"/>
        <end position="219"/>
    </location>
</feature>
<feature type="region of interest" description="Disordered" evidence="1">
    <location>
        <begin position="239"/>
        <end position="262"/>
    </location>
</feature>
<keyword evidence="2" id="KW-0472">Membrane</keyword>
<feature type="transmembrane region" description="Helical" evidence="2">
    <location>
        <begin position="55"/>
        <end position="78"/>
    </location>
</feature>
<sequence length="262" mass="26431">MAMTHTARPARTAAGVRAPLALIGAGALAMAAVEMLNPEYDLVSETLSRYVHGTAGPLLPAALLAVGAASAVLAARLGPGTGRAGRADRAGRAALVVWTLGILVAGLFPADPPGHWHRPSPSELVHGNAAFLAFAALPTAAVLLRRRMPTAHSPGLRTALNALTWASITTTTALAVFLIDVMDGGPSLGLGSAPTLVGLAERLVIAADLAWLALALMAVGEIRRVGTEGTTADMAGTAGAVAPSDAVNHPAARAESGQDRHA</sequence>
<evidence type="ECO:0000313" key="4">
    <source>
        <dbReference type="Proteomes" id="UP001600424"/>
    </source>
</evidence>
<keyword evidence="4" id="KW-1185">Reference proteome</keyword>
<feature type="transmembrane region" description="Helical" evidence="2">
    <location>
        <begin position="90"/>
        <end position="108"/>
    </location>
</feature>
<protein>
    <submittedName>
        <fullName evidence="3">DUF998 domain-containing protein</fullName>
    </submittedName>
</protein>
<dbReference type="RefSeq" id="WP_386248516.1">
    <property type="nucleotide sequence ID" value="NZ_JBHTRV010000037.1"/>
</dbReference>
<dbReference type="EMBL" id="JBHTRV010000037">
    <property type="protein sequence ID" value="MFE5984686.1"/>
    <property type="molecule type" value="Genomic_DNA"/>
</dbReference>
<comment type="caution">
    <text evidence="3">The sequence shown here is derived from an EMBL/GenBank/DDBJ whole genome shotgun (WGS) entry which is preliminary data.</text>
</comment>
<reference evidence="3 4" key="1">
    <citation type="submission" date="2024-09" db="EMBL/GenBank/DDBJ databases">
        <title>The Natural Products Discovery Center: Release of the First 8490 Sequenced Strains for Exploring Actinobacteria Biosynthetic Diversity.</title>
        <authorList>
            <person name="Kalkreuter E."/>
            <person name="Kautsar S.A."/>
            <person name="Yang D."/>
            <person name="Bader C.D."/>
            <person name="Teijaro C.N."/>
            <person name="Fluegel L."/>
            <person name="Davis C.M."/>
            <person name="Simpson J.R."/>
            <person name="Lauterbach L."/>
            <person name="Steele A.D."/>
            <person name="Gui C."/>
            <person name="Meng S."/>
            <person name="Li G."/>
            <person name="Viehrig K."/>
            <person name="Ye F."/>
            <person name="Su P."/>
            <person name="Kiefer A.F."/>
            <person name="Nichols A."/>
            <person name="Cepeda A.J."/>
            <person name="Yan W."/>
            <person name="Fan B."/>
            <person name="Jiang Y."/>
            <person name="Adhikari A."/>
            <person name="Zheng C.-J."/>
            <person name="Schuster L."/>
            <person name="Cowan T.M."/>
            <person name="Smanski M.J."/>
            <person name="Chevrette M.G."/>
            <person name="De Carvalho L.P.S."/>
            <person name="Shen B."/>
        </authorList>
    </citation>
    <scope>NUCLEOTIDE SEQUENCE [LARGE SCALE GENOMIC DNA]</scope>
    <source>
        <strain evidence="3 4">NPDC056472</strain>
    </source>
</reference>
<feature type="transmembrane region" description="Helical" evidence="2">
    <location>
        <begin position="158"/>
        <end position="179"/>
    </location>
</feature>